<gene>
    <name evidence="1" type="ORF">B0H67DRAFT_578333</name>
</gene>
<reference evidence="1" key="1">
    <citation type="submission" date="2023-06" db="EMBL/GenBank/DDBJ databases">
        <title>Genome-scale phylogeny and comparative genomics of the fungal order Sordariales.</title>
        <authorList>
            <consortium name="Lawrence Berkeley National Laboratory"/>
            <person name="Hensen N."/>
            <person name="Bonometti L."/>
            <person name="Westerberg I."/>
            <person name="Brannstrom I.O."/>
            <person name="Guillou S."/>
            <person name="Cros-Aarteil S."/>
            <person name="Calhoun S."/>
            <person name="Haridas S."/>
            <person name="Kuo A."/>
            <person name="Mondo S."/>
            <person name="Pangilinan J."/>
            <person name="Riley R."/>
            <person name="Labutti K."/>
            <person name="Andreopoulos B."/>
            <person name="Lipzen A."/>
            <person name="Chen C."/>
            <person name="Yanf M."/>
            <person name="Daum C."/>
            <person name="Ng V."/>
            <person name="Clum A."/>
            <person name="Steindorff A."/>
            <person name="Ohm R."/>
            <person name="Martin F."/>
            <person name="Silar P."/>
            <person name="Natvig D."/>
            <person name="Lalanne C."/>
            <person name="Gautier V."/>
            <person name="Ament-Velasquez S.L."/>
            <person name="Kruys A."/>
            <person name="Hutchinson M.I."/>
            <person name="Powell A.J."/>
            <person name="Barry K."/>
            <person name="Miller A.N."/>
            <person name="Grigoriev I.V."/>
            <person name="Debuchy R."/>
            <person name="Gladieux P."/>
            <person name="Thoren M.H."/>
            <person name="Johannesson H."/>
        </authorList>
    </citation>
    <scope>NUCLEOTIDE SEQUENCE</scope>
    <source>
        <strain evidence="1">SMH4607-1</strain>
    </source>
</reference>
<proteinExistence type="predicted"/>
<dbReference type="EMBL" id="JAUKUA010000004">
    <property type="protein sequence ID" value="KAK0714499.1"/>
    <property type="molecule type" value="Genomic_DNA"/>
</dbReference>
<dbReference type="AlphaFoldDB" id="A0AA40DSG0"/>
<sequence length="60" mass="6263">MCEHAAHQFLRDGNCTGEVGKLSGRMAETGVATVIPRICTTGLLSRGRSGSTTAQQAESL</sequence>
<protein>
    <submittedName>
        <fullName evidence="1">Uncharacterized protein</fullName>
    </submittedName>
</protein>
<accession>A0AA40DSG0</accession>
<comment type="caution">
    <text evidence="1">The sequence shown here is derived from an EMBL/GenBank/DDBJ whole genome shotgun (WGS) entry which is preliminary data.</text>
</comment>
<dbReference type="Proteomes" id="UP001172102">
    <property type="component" value="Unassembled WGS sequence"/>
</dbReference>
<keyword evidence="2" id="KW-1185">Reference proteome</keyword>
<organism evidence="1 2">
    <name type="scientific">Lasiosphaeris hirsuta</name>
    <dbReference type="NCBI Taxonomy" id="260670"/>
    <lineage>
        <taxon>Eukaryota</taxon>
        <taxon>Fungi</taxon>
        <taxon>Dikarya</taxon>
        <taxon>Ascomycota</taxon>
        <taxon>Pezizomycotina</taxon>
        <taxon>Sordariomycetes</taxon>
        <taxon>Sordariomycetidae</taxon>
        <taxon>Sordariales</taxon>
        <taxon>Lasiosphaeriaceae</taxon>
        <taxon>Lasiosphaeris</taxon>
    </lineage>
</organism>
<evidence type="ECO:0000313" key="1">
    <source>
        <dbReference type="EMBL" id="KAK0714499.1"/>
    </source>
</evidence>
<name>A0AA40DSG0_9PEZI</name>
<evidence type="ECO:0000313" key="2">
    <source>
        <dbReference type="Proteomes" id="UP001172102"/>
    </source>
</evidence>